<evidence type="ECO:0000313" key="1">
    <source>
        <dbReference type="EMBL" id="PEH88254.1"/>
    </source>
</evidence>
<evidence type="ECO:0000313" key="2">
    <source>
        <dbReference type="Proteomes" id="UP000220246"/>
    </source>
</evidence>
<dbReference type="RefSeq" id="WP_066540359.1">
    <property type="nucleotide sequence ID" value="NZ_PDEA01000001.1"/>
</dbReference>
<keyword evidence="2" id="KW-1185">Reference proteome</keyword>
<sequence length="161" mass="17579">MPLRPASTTQPAPLCADGHPTLLPAALVQAYRQAWYDVALPARATASRLQVDVHSPALQHAMQQCGARQACLLTACNPLGVALSPADNERRMQALRVALQQDGWSWAPAQGRDPQGEWPGEDSLLVWHMGPTQSRAWGRHWEQNAVLTVGSDAVPRLLLLR</sequence>
<protein>
    <submittedName>
        <fullName evidence="1">DUF3293 domain-containing protein</fullName>
    </submittedName>
</protein>
<name>A0A2A7USP5_COMTR</name>
<comment type="caution">
    <text evidence="1">The sequence shown here is derived from an EMBL/GenBank/DDBJ whole genome shotgun (WGS) entry which is preliminary data.</text>
</comment>
<reference evidence="2" key="1">
    <citation type="submission" date="2017-09" db="EMBL/GenBank/DDBJ databases">
        <title>FDA dAtabase for Regulatory Grade micrObial Sequences (FDA-ARGOS): Supporting development and validation of Infectious Disease Dx tests.</title>
        <authorList>
            <person name="Minogue T."/>
            <person name="Wolcott M."/>
            <person name="Wasieloski L."/>
            <person name="Aguilar W."/>
            <person name="Moore D."/>
            <person name="Tallon L."/>
            <person name="Sadzewicz L."/>
            <person name="Ott S."/>
            <person name="Zhao X."/>
            <person name="Nagaraj S."/>
            <person name="Vavikolanu K."/>
            <person name="Aluvathingal J."/>
            <person name="Nadendla S."/>
            <person name="Sichtig H."/>
        </authorList>
    </citation>
    <scope>NUCLEOTIDE SEQUENCE [LARGE SCALE GENOMIC DNA]</scope>
    <source>
        <strain evidence="2">FDAARGOS_394</strain>
    </source>
</reference>
<dbReference type="EMBL" id="PDEA01000001">
    <property type="protein sequence ID" value="PEH88254.1"/>
    <property type="molecule type" value="Genomic_DNA"/>
</dbReference>
<dbReference type="Pfam" id="PF11697">
    <property type="entry name" value="DUF3293"/>
    <property type="match status" value="1"/>
</dbReference>
<dbReference type="InterPro" id="IPR021710">
    <property type="entry name" value="DUF3293"/>
</dbReference>
<organism evidence="1 2">
    <name type="scientific">Comamonas terrigena</name>
    <dbReference type="NCBI Taxonomy" id="32013"/>
    <lineage>
        <taxon>Bacteria</taxon>
        <taxon>Pseudomonadati</taxon>
        <taxon>Pseudomonadota</taxon>
        <taxon>Betaproteobacteria</taxon>
        <taxon>Burkholderiales</taxon>
        <taxon>Comamonadaceae</taxon>
        <taxon>Comamonas</taxon>
    </lineage>
</organism>
<gene>
    <name evidence="1" type="ORF">CRM82_06230</name>
</gene>
<dbReference type="GeneID" id="80800188"/>
<proteinExistence type="predicted"/>
<dbReference type="STRING" id="1219032.GCA_001515545_03367"/>
<dbReference type="Proteomes" id="UP000220246">
    <property type="component" value="Unassembled WGS sequence"/>
</dbReference>
<dbReference type="OrthoDB" id="8548211at2"/>
<dbReference type="AlphaFoldDB" id="A0A2A7USP5"/>
<accession>A0A2A7USP5</accession>